<evidence type="ECO:0000313" key="2">
    <source>
        <dbReference type="Proteomes" id="UP001218188"/>
    </source>
</evidence>
<accession>A0AAD6TF71</accession>
<protein>
    <submittedName>
        <fullName evidence="1">Uncharacterized protein</fullName>
    </submittedName>
</protein>
<reference evidence="1" key="1">
    <citation type="submission" date="2023-03" db="EMBL/GenBank/DDBJ databases">
        <title>Massive genome expansion in bonnet fungi (Mycena s.s.) driven by repeated elements and novel gene families across ecological guilds.</title>
        <authorList>
            <consortium name="Lawrence Berkeley National Laboratory"/>
            <person name="Harder C.B."/>
            <person name="Miyauchi S."/>
            <person name="Viragh M."/>
            <person name="Kuo A."/>
            <person name="Thoen E."/>
            <person name="Andreopoulos B."/>
            <person name="Lu D."/>
            <person name="Skrede I."/>
            <person name="Drula E."/>
            <person name="Henrissat B."/>
            <person name="Morin E."/>
            <person name="Kohler A."/>
            <person name="Barry K."/>
            <person name="LaButti K."/>
            <person name="Morin E."/>
            <person name="Salamov A."/>
            <person name="Lipzen A."/>
            <person name="Mereny Z."/>
            <person name="Hegedus B."/>
            <person name="Baldrian P."/>
            <person name="Stursova M."/>
            <person name="Weitz H."/>
            <person name="Taylor A."/>
            <person name="Grigoriev I.V."/>
            <person name="Nagy L.G."/>
            <person name="Martin F."/>
            <person name="Kauserud H."/>
        </authorList>
    </citation>
    <scope>NUCLEOTIDE SEQUENCE</scope>
    <source>
        <strain evidence="1">CBHHK200</strain>
    </source>
</reference>
<dbReference type="Proteomes" id="UP001218188">
    <property type="component" value="Unassembled WGS sequence"/>
</dbReference>
<proteinExistence type="predicted"/>
<name>A0AAD6TF71_9AGAR</name>
<organism evidence="1 2">
    <name type="scientific">Mycena alexandri</name>
    <dbReference type="NCBI Taxonomy" id="1745969"/>
    <lineage>
        <taxon>Eukaryota</taxon>
        <taxon>Fungi</taxon>
        <taxon>Dikarya</taxon>
        <taxon>Basidiomycota</taxon>
        <taxon>Agaricomycotina</taxon>
        <taxon>Agaricomycetes</taxon>
        <taxon>Agaricomycetidae</taxon>
        <taxon>Agaricales</taxon>
        <taxon>Marasmiineae</taxon>
        <taxon>Mycenaceae</taxon>
        <taxon>Mycena</taxon>
    </lineage>
</organism>
<gene>
    <name evidence="1" type="ORF">C8F04DRAFT_1251649</name>
</gene>
<dbReference type="EMBL" id="JARJCM010000011">
    <property type="protein sequence ID" value="KAJ7042837.1"/>
    <property type="molecule type" value="Genomic_DNA"/>
</dbReference>
<sequence length="72" mass="7650">MIMLRFSAPLLVRVKTSVGYIAGPLALIRALAYRGAVRGSAAPGSAATGTHLAQWLAMRGPHFVLGHPQVWI</sequence>
<comment type="caution">
    <text evidence="1">The sequence shown here is derived from an EMBL/GenBank/DDBJ whole genome shotgun (WGS) entry which is preliminary data.</text>
</comment>
<evidence type="ECO:0000313" key="1">
    <source>
        <dbReference type="EMBL" id="KAJ7042837.1"/>
    </source>
</evidence>
<keyword evidence="2" id="KW-1185">Reference proteome</keyword>
<dbReference type="AlphaFoldDB" id="A0AAD6TF71"/>